<evidence type="ECO:0000313" key="11">
    <source>
        <dbReference type="EMBL" id="VDM66141.1"/>
    </source>
</evidence>
<evidence type="ECO:0000256" key="1">
    <source>
        <dbReference type="ARBA" id="ARBA00003923"/>
    </source>
</evidence>
<comment type="function">
    <text evidence="1 9">Mediates the side-chain deamidation of N-terminal glutamine residues to glutamate, an important step in N-end rule pathway of protein degradation. Conversion of the resulting N-terminal glutamine to glutamate renders the protein susceptible to arginylation, polyubiquitination and degradation as specified by the N-end rule. Does not act on substrates with internal or C-terminal glutamine and does not act on non-glutamine residues in any position.</text>
</comment>
<dbReference type="OrthoDB" id="191192at2759"/>
<dbReference type="Proteomes" id="UP000270094">
    <property type="component" value="Unassembled WGS sequence"/>
</dbReference>
<reference evidence="11 12" key="1">
    <citation type="submission" date="2018-11" db="EMBL/GenBank/DDBJ databases">
        <authorList>
            <consortium name="Pathogen Informatics"/>
        </authorList>
    </citation>
    <scope>NUCLEOTIDE SEQUENCE [LARGE SCALE GENOMIC DNA]</scope>
</reference>
<evidence type="ECO:0000256" key="9">
    <source>
        <dbReference type="RuleBase" id="RU367082"/>
    </source>
</evidence>
<evidence type="ECO:0000256" key="3">
    <source>
        <dbReference type="ARBA" id="ARBA00011245"/>
    </source>
</evidence>
<dbReference type="InterPro" id="IPR039733">
    <property type="entry name" value="NTAQ1"/>
</dbReference>
<dbReference type="AlphaFoldDB" id="A0A3P7HYI5"/>
<feature type="domain" description="Protein N-terminal glutamine amidohydrolase alpha beta roll" evidence="10">
    <location>
        <begin position="31"/>
        <end position="134"/>
    </location>
</feature>
<dbReference type="Pfam" id="PF09764">
    <property type="entry name" value="Nt_Gln_amidase"/>
    <property type="match status" value="1"/>
</dbReference>
<gene>
    <name evidence="11" type="ORF">SVUK_LOCUS1139</name>
</gene>
<dbReference type="GO" id="GO:0005634">
    <property type="term" value="C:nucleus"/>
    <property type="evidence" value="ECO:0007669"/>
    <property type="project" value="TreeGrafter"/>
</dbReference>
<evidence type="ECO:0000256" key="7">
    <source>
        <dbReference type="ARBA" id="ARBA00029677"/>
    </source>
</evidence>
<dbReference type="PANTHER" id="PTHR13035:SF0">
    <property type="entry name" value="PROTEIN N-TERMINAL GLUTAMINE AMIDOHYDROLASE"/>
    <property type="match status" value="1"/>
</dbReference>
<proteinExistence type="inferred from homology"/>
<dbReference type="PANTHER" id="PTHR13035">
    <property type="entry name" value="PROTEIN N-TERMINAL GLUTAMINE AMIDOHYDROLASE"/>
    <property type="match status" value="1"/>
</dbReference>
<dbReference type="GO" id="GO:0005829">
    <property type="term" value="C:cytosol"/>
    <property type="evidence" value="ECO:0007669"/>
    <property type="project" value="TreeGrafter"/>
</dbReference>
<dbReference type="EC" id="3.5.1.122" evidence="4 9"/>
<comment type="subunit">
    <text evidence="3 9">Monomer.</text>
</comment>
<sequence length="157" mass="18836">MKWMNSGFHALDSKSFEIMRVSFGTREDCLYTKCYCEENVYKLCERVPLDQRESFYVVFISNSLKCAPLFAQRAATERPYVMWDYHVVLLDMSNEEKTLVWDLDSTLEFPCEFDEYWNETIRPNGWNIPFEYNRSAVQVLFKMQYNSLFFLNASEKR</sequence>
<organism evidence="11 12">
    <name type="scientific">Strongylus vulgaris</name>
    <name type="common">Blood worm</name>
    <dbReference type="NCBI Taxonomy" id="40348"/>
    <lineage>
        <taxon>Eukaryota</taxon>
        <taxon>Metazoa</taxon>
        <taxon>Ecdysozoa</taxon>
        <taxon>Nematoda</taxon>
        <taxon>Chromadorea</taxon>
        <taxon>Rhabditida</taxon>
        <taxon>Rhabditina</taxon>
        <taxon>Rhabditomorpha</taxon>
        <taxon>Strongyloidea</taxon>
        <taxon>Strongylidae</taxon>
        <taxon>Strongylus</taxon>
    </lineage>
</organism>
<dbReference type="EMBL" id="UYYB01002129">
    <property type="protein sequence ID" value="VDM66141.1"/>
    <property type="molecule type" value="Genomic_DNA"/>
</dbReference>
<dbReference type="GO" id="GO:0008418">
    <property type="term" value="F:protein-N-terminal asparagine amidohydrolase activity"/>
    <property type="evidence" value="ECO:0007669"/>
    <property type="project" value="UniProtKB-UniRule"/>
</dbReference>
<evidence type="ECO:0000256" key="8">
    <source>
        <dbReference type="ARBA" id="ARBA00048768"/>
    </source>
</evidence>
<evidence type="ECO:0000256" key="6">
    <source>
        <dbReference type="ARBA" id="ARBA00022801"/>
    </source>
</evidence>
<name>A0A3P7HYI5_STRVU</name>
<comment type="similarity">
    <text evidence="2 9">Belongs to the NTAQ1 family.</text>
</comment>
<accession>A0A3P7HYI5</accession>
<dbReference type="Gene3D" id="3.10.620.10">
    <property type="entry name" value="Protein N-terminal glutamine amidohydrolase, alpha beta roll"/>
    <property type="match status" value="1"/>
</dbReference>
<evidence type="ECO:0000259" key="10">
    <source>
        <dbReference type="Pfam" id="PF09764"/>
    </source>
</evidence>
<evidence type="ECO:0000256" key="5">
    <source>
        <dbReference type="ARBA" id="ARBA00021247"/>
    </source>
</evidence>
<keyword evidence="6 9" id="KW-0378">Hydrolase</keyword>
<keyword evidence="12" id="KW-1185">Reference proteome</keyword>
<dbReference type="InterPro" id="IPR037132">
    <property type="entry name" value="N_Gln_amidohydro_ab_roll_sf"/>
</dbReference>
<evidence type="ECO:0000256" key="2">
    <source>
        <dbReference type="ARBA" id="ARBA00008985"/>
    </source>
</evidence>
<evidence type="ECO:0000256" key="4">
    <source>
        <dbReference type="ARBA" id="ARBA00012718"/>
    </source>
</evidence>
<evidence type="ECO:0000313" key="12">
    <source>
        <dbReference type="Proteomes" id="UP000270094"/>
    </source>
</evidence>
<protein>
    <recommendedName>
        <fullName evidence="5 9">Protein N-terminal glutamine amidohydrolase</fullName>
        <ecNumber evidence="4 9">3.5.1.122</ecNumber>
    </recommendedName>
    <alternativeName>
        <fullName evidence="7 9">Protein NH2-terminal glutamine deamidase</fullName>
    </alternativeName>
</protein>
<comment type="catalytic activity">
    <reaction evidence="8 9">
        <text>N-terminal L-glutaminyl-[protein] + H2O = N-terminal L-glutamyl-[protein] + NH4(+)</text>
        <dbReference type="Rhea" id="RHEA:50680"/>
        <dbReference type="Rhea" id="RHEA-COMP:12668"/>
        <dbReference type="Rhea" id="RHEA-COMP:12777"/>
        <dbReference type="ChEBI" id="CHEBI:15377"/>
        <dbReference type="ChEBI" id="CHEBI:28938"/>
        <dbReference type="ChEBI" id="CHEBI:64721"/>
        <dbReference type="ChEBI" id="CHEBI:64722"/>
        <dbReference type="EC" id="3.5.1.122"/>
    </reaction>
</comment>
<dbReference type="GO" id="GO:0070773">
    <property type="term" value="F:protein-N-terminal glutamine amidohydrolase activity"/>
    <property type="evidence" value="ECO:0007669"/>
    <property type="project" value="UniProtKB-UniRule"/>
</dbReference>
<dbReference type="InterPro" id="IPR023128">
    <property type="entry name" value="Prot_N_Gln_amidohydro_ab_roll"/>
</dbReference>